<accession>A0A1H6YV28</accession>
<evidence type="ECO:0000313" key="4">
    <source>
        <dbReference type="Proteomes" id="UP000183315"/>
    </source>
</evidence>
<dbReference type="AlphaFoldDB" id="A0A1H6YV28"/>
<dbReference type="EMBL" id="FNZI01000003">
    <property type="protein sequence ID" value="SEJ41120.1"/>
    <property type="molecule type" value="Genomic_DNA"/>
</dbReference>
<dbReference type="OrthoDB" id="5145860at2"/>
<feature type="region of interest" description="Disordered" evidence="1">
    <location>
        <begin position="147"/>
        <end position="187"/>
    </location>
</feature>
<gene>
    <name evidence="3" type="ORF">SAMN05421637_1762</name>
</gene>
<keyword evidence="2" id="KW-0732">Signal</keyword>
<feature type="signal peptide" evidence="2">
    <location>
        <begin position="1"/>
        <end position="24"/>
    </location>
</feature>
<evidence type="ECO:0000256" key="2">
    <source>
        <dbReference type="SAM" id="SignalP"/>
    </source>
</evidence>
<keyword evidence="4" id="KW-1185">Reference proteome</keyword>
<organism evidence="3 4">
    <name type="scientific">Demequina mangrovi</name>
    <dbReference type="NCBI Taxonomy" id="1043493"/>
    <lineage>
        <taxon>Bacteria</taxon>
        <taxon>Bacillati</taxon>
        <taxon>Actinomycetota</taxon>
        <taxon>Actinomycetes</taxon>
        <taxon>Micrococcales</taxon>
        <taxon>Demequinaceae</taxon>
        <taxon>Demequina</taxon>
    </lineage>
</organism>
<feature type="compositionally biased region" description="Low complexity" evidence="1">
    <location>
        <begin position="148"/>
        <end position="176"/>
    </location>
</feature>
<evidence type="ECO:0000256" key="1">
    <source>
        <dbReference type="SAM" id="MobiDB-lite"/>
    </source>
</evidence>
<dbReference type="RefSeq" id="WP_052405599.1">
    <property type="nucleotide sequence ID" value="NZ_BBLU01000004.1"/>
</dbReference>
<sequence length="233" mass="23233">MFGRAFVGAVITGGVLLAPAAAFAGTDGQSEYPEGEYPSATPRMLCTPLFTPPGLPFNVLISGPEGGIATVQATNADGDPTFVDDAPAVAGTVTSAPKELTEFLETDVFGARFQIIVPENTVGSTVAVGFVDGVEVGTCEIGLIEVFSTPTPTPSESETSTPEPSESETSTPEPSEIVVVEDAPPGEVTTTGAVLSGTGFDGLPMAAGAAAVLLGGAAAVVIAGRRTASGADE</sequence>
<feature type="chain" id="PRO_5010267502" description="LPXTG-motif cell wall anchor domain-containing protein" evidence="2">
    <location>
        <begin position="25"/>
        <end position="233"/>
    </location>
</feature>
<evidence type="ECO:0000313" key="3">
    <source>
        <dbReference type="EMBL" id="SEJ41120.1"/>
    </source>
</evidence>
<dbReference type="STRING" id="1043493.SAMN05421637_1762"/>
<reference evidence="4" key="1">
    <citation type="submission" date="2016-10" db="EMBL/GenBank/DDBJ databases">
        <authorList>
            <person name="Varghese N."/>
        </authorList>
    </citation>
    <scope>NUCLEOTIDE SEQUENCE [LARGE SCALE GENOMIC DNA]</scope>
    <source>
        <strain evidence="4">DSM 24868</strain>
    </source>
</reference>
<protein>
    <recommendedName>
        <fullName evidence="5">LPXTG-motif cell wall anchor domain-containing protein</fullName>
    </recommendedName>
</protein>
<proteinExistence type="predicted"/>
<evidence type="ECO:0008006" key="5">
    <source>
        <dbReference type="Google" id="ProtNLM"/>
    </source>
</evidence>
<dbReference type="Proteomes" id="UP000183315">
    <property type="component" value="Unassembled WGS sequence"/>
</dbReference>
<name>A0A1H6YV28_9MICO</name>